<accession>A0A9D4S0B8</accession>
<keyword evidence="2" id="KW-1185">Reference proteome</keyword>
<organism evidence="1 2">
    <name type="scientific">Dreissena polymorpha</name>
    <name type="common">Zebra mussel</name>
    <name type="synonym">Mytilus polymorpha</name>
    <dbReference type="NCBI Taxonomy" id="45954"/>
    <lineage>
        <taxon>Eukaryota</taxon>
        <taxon>Metazoa</taxon>
        <taxon>Spiralia</taxon>
        <taxon>Lophotrochozoa</taxon>
        <taxon>Mollusca</taxon>
        <taxon>Bivalvia</taxon>
        <taxon>Autobranchia</taxon>
        <taxon>Heteroconchia</taxon>
        <taxon>Euheterodonta</taxon>
        <taxon>Imparidentia</taxon>
        <taxon>Neoheterodontei</taxon>
        <taxon>Myida</taxon>
        <taxon>Dreissenoidea</taxon>
        <taxon>Dreissenidae</taxon>
        <taxon>Dreissena</taxon>
    </lineage>
</organism>
<evidence type="ECO:0000313" key="2">
    <source>
        <dbReference type="Proteomes" id="UP000828390"/>
    </source>
</evidence>
<protein>
    <submittedName>
        <fullName evidence="1">Uncharacterized protein</fullName>
    </submittedName>
</protein>
<sequence>MLCSLSVQTTSAQRPRIEFSMTSWHSVKRYTMLHQARLFLFPNYFLGHGTDSTETVTDKTS</sequence>
<name>A0A9D4S0B8_DREPO</name>
<dbReference type="AlphaFoldDB" id="A0A9D4S0B8"/>
<gene>
    <name evidence="1" type="ORF">DPMN_009668</name>
</gene>
<proteinExistence type="predicted"/>
<evidence type="ECO:0000313" key="1">
    <source>
        <dbReference type="EMBL" id="KAH3885673.1"/>
    </source>
</evidence>
<dbReference type="Proteomes" id="UP000828390">
    <property type="component" value="Unassembled WGS sequence"/>
</dbReference>
<reference evidence="1" key="2">
    <citation type="submission" date="2020-11" db="EMBL/GenBank/DDBJ databases">
        <authorList>
            <person name="McCartney M.A."/>
            <person name="Auch B."/>
            <person name="Kono T."/>
            <person name="Mallez S."/>
            <person name="Becker A."/>
            <person name="Gohl D.M."/>
            <person name="Silverstein K.A.T."/>
            <person name="Koren S."/>
            <person name="Bechman K.B."/>
            <person name="Herman A."/>
            <person name="Abrahante J.E."/>
            <person name="Garbe J."/>
        </authorList>
    </citation>
    <scope>NUCLEOTIDE SEQUENCE</scope>
    <source>
        <strain evidence="1">Duluth1</strain>
        <tissue evidence="1">Whole animal</tissue>
    </source>
</reference>
<comment type="caution">
    <text evidence="1">The sequence shown here is derived from an EMBL/GenBank/DDBJ whole genome shotgun (WGS) entry which is preliminary data.</text>
</comment>
<dbReference type="EMBL" id="JAIWYP010000001">
    <property type="protein sequence ID" value="KAH3885673.1"/>
    <property type="molecule type" value="Genomic_DNA"/>
</dbReference>
<reference evidence="1" key="1">
    <citation type="journal article" date="2019" name="bioRxiv">
        <title>The Genome of the Zebra Mussel, Dreissena polymorpha: A Resource for Invasive Species Research.</title>
        <authorList>
            <person name="McCartney M.A."/>
            <person name="Auch B."/>
            <person name="Kono T."/>
            <person name="Mallez S."/>
            <person name="Zhang Y."/>
            <person name="Obille A."/>
            <person name="Becker A."/>
            <person name="Abrahante J.E."/>
            <person name="Garbe J."/>
            <person name="Badalamenti J.P."/>
            <person name="Herman A."/>
            <person name="Mangelson H."/>
            <person name="Liachko I."/>
            <person name="Sullivan S."/>
            <person name="Sone E.D."/>
            <person name="Koren S."/>
            <person name="Silverstein K.A.T."/>
            <person name="Beckman K.B."/>
            <person name="Gohl D.M."/>
        </authorList>
    </citation>
    <scope>NUCLEOTIDE SEQUENCE</scope>
    <source>
        <strain evidence="1">Duluth1</strain>
        <tissue evidence="1">Whole animal</tissue>
    </source>
</reference>